<evidence type="ECO:0000256" key="2">
    <source>
        <dbReference type="SAM" id="MobiDB-lite"/>
    </source>
</evidence>
<organism evidence="3 4">
    <name type="scientific">Meloidogyne graminicola</name>
    <dbReference type="NCBI Taxonomy" id="189291"/>
    <lineage>
        <taxon>Eukaryota</taxon>
        <taxon>Metazoa</taxon>
        <taxon>Ecdysozoa</taxon>
        <taxon>Nematoda</taxon>
        <taxon>Chromadorea</taxon>
        <taxon>Rhabditida</taxon>
        <taxon>Tylenchina</taxon>
        <taxon>Tylenchomorpha</taxon>
        <taxon>Tylenchoidea</taxon>
        <taxon>Meloidogynidae</taxon>
        <taxon>Meloidogyninae</taxon>
        <taxon>Meloidogyne</taxon>
    </lineage>
</organism>
<dbReference type="OrthoDB" id="5850428at2759"/>
<dbReference type="AlphaFoldDB" id="A0A8S9ZS24"/>
<feature type="coiled-coil region" evidence="1">
    <location>
        <begin position="24"/>
        <end position="147"/>
    </location>
</feature>
<proteinExistence type="predicted"/>
<keyword evidence="1" id="KW-0175">Coiled coil</keyword>
<accession>A0A8S9ZS24</accession>
<gene>
    <name evidence="3" type="ORF">Mgra_00004514</name>
</gene>
<dbReference type="Proteomes" id="UP000605970">
    <property type="component" value="Unassembled WGS sequence"/>
</dbReference>
<evidence type="ECO:0000313" key="3">
    <source>
        <dbReference type="EMBL" id="KAF7636066.1"/>
    </source>
</evidence>
<dbReference type="EMBL" id="JABEBT010000034">
    <property type="protein sequence ID" value="KAF7636066.1"/>
    <property type="molecule type" value="Genomic_DNA"/>
</dbReference>
<name>A0A8S9ZS24_9BILA</name>
<sequence>MVDLNKSDTLSLLESTNRDSNFSYQAEREQNERLRSQVRTLDSENAELRRIMPRLIDAQGSDTTEEFAKLERELHKYKTECQVWEEEHHKLLKKHNDFEQNAMDEIGHRDKQIVSLKKLGLELEDENTKLREKLQDAEAKIKQMEQSAGVEQSLEELHIRDQIRNSIAKIPGLSTEQIAAQFNESFGDVNPDDADQIAAHIFMILEKLETNNRANEELRSAIFNFLSQHGFTADEKKFAMFNGFLKEMLQKRQNEIRTANDRLGTKFGGSIGGKEFEACIRQLNQDSISFSNTLPGGTAADIALANQTINTTVFDPDNVPENITLESIGAIQLAEQTSNIAESCVKMFDRLRGTAEFFLKLLETISEGGESELGTELMKKIESLRLDLDKSMEDARSILVAAKDAENNARSFLETTLKRISDANTTMYSTIFNQSKLVVDAATSAMVPAIDAPTSSKLPQNKELAESICAELNKIYDTMSDVCISSKKIKAGKGLKGTYKKGTNTTGILKNKNEVQIKKPKEETNKNKPK</sequence>
<feature type="region of interest" description="Disordered" evidence="2">
    <location>
        <begin position="502"/>
        <end position="530"/>
    </location>
</feature>
<keyword evidence="4" id="KW-1185">Reference proteome</keyword>
<reference evidence="3" key="1">
    <citation type="journal article" date="2020" name="Ecol. Evol.">
        <title>Genome structure and content of the rice root-knot nematode (Meloidogyne graminicola).</title>
        <authorList>
            <person name="Phan N.T."/>
            <person name="Danchin E.G.J."/>
            <person name="Klopp C."/>
            <person name="Perfus-Barbeoch L."/>
            <person name="Kozlowski D.K."/>
            <person name="Koutsovoulos G.D."/>
            <person name="Lopez-Roques C."/>
            <person name="Bouchez O."/>
            <person name="Zahm M."/>
            <person name="Besnard G."/>
            <person name="Bellafiore S."/>
        </authorList>
    </citation>
    <scope>NUCLEOTIDE SEQUENCE</scope>
    <source>
        <strain evidence="3">VN-18</strain>
    </source>
</reference>
<comment type="caution">
    <text evidence="3">The sequence shown here is derived from an EMBL/GenBank/DDBJ whole genome shotgun (WGS) entry which is preliminary data.</text>
</comment>
<evidence type="ECO:0000256" key="1">
    <source>
        <dbReference type="SAM" id="Coils"/>
    </source>
</evidence>
<protein>
    <submittedName>
        <fullName evidence="3">Uncharacterized protein</fullName>
    </submittedName>
</protein>
<feature type="compositionally biased region" description="Basic and acidic residues" evidence="2">
    <location>
        <begin position="511"/>
        <end position="530"/>
    </location>
</feature>
<evidence type="ECO:0000313" key="4">
    <source>
        <dbReference type="Proteomes" id="UP000605970"/>
    </source>
</evidence>